<keyword evidence="4" id="KW-0762">Sugar transport</keyword>
<organism evidence="12 13">
    <name type="scientific">Ciona savignyi</name>
    <name type="common">Pacific transparent sea squirt</name>
    <dbReference type="NCBI Taxonomy" id="51511"/>
    <lineage>
        <taxon>Eukaryota</taxon>
        <taxon>Metazoa</taxon>
        <taxon>Chordata</taxon>
        <taxon>Tunicata</taxon>
        <taxon>Ascidiacea</taxon>
        <taxon>Phlebobranchia</taxon>
        <taxon>Cionidae</taxon>
        <taxon>Ciona</taxon>
    </lineage>
</organism>
<evidence type="ECO:0000256" key="6">
    <source>
        <dbReference type="ARBA" id="ARBA00022989"/>
    </source>
</evidence>
<feature type="transmembrane region" description="Helical" evidence="10">
    <location>
        <begin position="81"/>
        <end position="102"/>
    </location>
</feature>
<keyword evidence="7 10" id="KW-0472">Membrane</keyword>
<dbReference type="Pfam" id="PF07690">
    <property type="entry name" value="MFS_1"/>
    <property type="match status" value="1"/>
</dbReference>
<keyword evidence="3" id="KW-0813">Transport</keyword>
<dbReference type="GO" id="GO:0061513">
    <property type="term" value="F:glucose 6-phosphate:phosphate antiporter activity"/>
    <property type="evidence" value="ECO:0007669"/>
    <property type="project" value="TreeGrafter"/>
</dbReference>
<feature type="transmembrane region" description="Helical" evidence="10">
    <location>
        <begin position="307"/>
        <end position="327"/>
    </location>
</feature>
<dbReference type="InterPro" id="IPR036259">
    <property type="entry name" value="MFS_trans_sf"/>
</dbReference>
<feature type="transmembrane region" description="Helical" evidence="10">
    <location>
        <begin position="435"/>
        <end position="454"/>
    </location>
</feature>
<reference evidence="12" key="3">
    <citation type="submission" date="2025-09" db="UniProtKB">
        <authorList>
            <consortium name="Ensembl"/>
        </authorList>
    </citation>
    <scope>IDENTIFICATION</scope>
</reference>
<reference evidence="13" key="1">
    <citation type="submission" date="2003-08" db="EMBL/GenBank/DDBJ databases">
        <authorList>
            <person name="Birren B."/>
            <person name="Nusbaum C."/>
            <person name="Abebe A."/>
            <person name="Abouelleil A."/>
            <person name="Adekoya E."/>
            <person name="Ait-zahra M."/>
            <person name="Allen N."/>
            <person name="Allen T."/>
            <person name="An P."/>
            <person name="Anderson M."/>
            <person name="Anderson S."/>
            <person name="Arachchi H."/>
            <person name="Armbruster J."/>
            <person name="Bachantsang P."/>
            <person name="Baldwin J."/>
            <person name="Barry A."/>
            <person name="Bayul T."/>
            <person name="Blitshsteyn B."/>
            <person name="Bloom T."/>
            <person name="Blye J."/>
            <person name="Boguslavskiy L."/>
            <person name="Borowsky M."/>
            <person name="Boukhgalter B."/>
            <person name="Brunache A."/>
            <person name="Butler J."/>
            <person name="Calixte N."/>
            <person name="Calvo S."/>
            <person name="Camarata J."/>
            <person name="Campo K."/>
            <person name="Chang J."/>
            <person name="Cheshatsang Y."/>
            <person name="Citroen M."/>
            <person name="Collymore A."/>
            <person name="Considine T."/>
            <person name="Cook A."/>
            <person name="Cooke P."/>
            <person name="Corum B."/>
            <person name="Cuomo C."/>
            <person name="David R."/>
            <person name="Dawoe T."/>
            <person name="Degray S."/>
            <person name="Dodge S."/>
            <person name="Dooley K."/>
            <person name="Dorje P."/>
            <person name="Dorjee K."/>
            <person name="Dorris L."/>
            <person name="Duffey N."/>
            <person name="Dupes A."/>
            <person name="Elkins T."/>
            <person name="Engels R."/>
            <person name="Erickson J."/>
            <person name="Farina A."/>
            <person name="Faro S."/>
            <person name="Ferreira P."/>
            <person name="Fischer H."/>
            <person name="Fitzgerald M."/>
            <person name="Foley K."/>
            <person name="Gage D."/>
            <person name="Galagan J."/>
            <person name="Gearin G."/>
            <person name="Gnerre S."/>
            <person name="Gnirke A."/>
            <person name="Goyette A."/>
            <person name="Graham J."/>
            <person name="Grandbois E."/>
            <person name="Gyaltsen K."/>
            <person name="Hafez N."/>
            <person name="Hagopian D."/>
            <person name="Hagos B."/>
            <person name="Hall J."/>
            <person name="Hatcher B."/>
            <person name="Heller A."/>
            <person name="Higgins H."/>
            <person name="Honan T."/>
            <person name="Horn A."/>
            <person name="Houde N."/>
            <person name="Hughes L."/>
            <person name="Hulme W."/>
            <person name="Husby E."/>
            <person name="Iliev I."/>
            <person name="Jaffe D."/>
            <person name="Jones C."/>
            <person name="Kamal M."/>
            <person name="Kamat A."/>
            <person name="Kamvysselis M."/>
            <person name="Karlsson E."/>
            <person name="Kells C."/>
            <person name="Kieu A."/>
            <person name="Kisner P."/>
            <person name="Kodira C."/>
            <person name="Kulbokas E."/>
            <person name="Labutti K."/>
            <person name="Lama D."/>
            <person name="Landers T."/>
            <person name="Leger J."/>
            <person name="Levine S."/>
            <person name="Lewis D."/>
            <person name="Lewis T."/>
            <person name="Lindblad-toh K."/>
            <person name="Liu X."/>
            <person name="Lokyitsang T."/>
            <person name="Lokyitsang Y."/>
            <person name="Lucien O."/>
            <person name="Lui A."/>
            <person name="Ma L.J."/>
            <person name="Mabbitt R."/>
            <person name="Macdonald J."/>
            <person name="Maclean C."/>
            <person name="Major J."/>
            <person name="Manning J."/>
            <person name="Marabella R."/>
            <person name="Maru K."/>
            <person name="Matthews C."/>
            <person name="Mauceli E."/>
            <person name="Mccarthy M."/>
            <person name="Mcdonough S."/>
            <person name="Mcghee T."/>
            <person name="Meldrim J."/>
            <person name="Meneus L."/>
            <person name="Mesirov J."/>
            <person name="Mihalev A."/>
            <person name="Mihova T."/>
            <person name="Mikkelsen T."/>
            <person name="Mlenga V."/>
            <person name="Moru K."/>
            <person name="Mozes J."/>
            <person name="Mulrain L."/>
            <person name="Munson G."/>
            <person name="Naylor J."/>
            <person name="Newes C."/>
            <person name="Nguyen C."/>
            <person name="Nguyen N."/>
            <person name="Nguyen T."/>
            <person name="Nicol R."/>
            <person name="Nielsen C."/>
            <person name="Nizzari M."/>
            <person name="Norbu C."/>
            <person name="Norbu N."/>
            <person name="O'donnell P."/>
            <person name="Okoawo O."/>
            <person name="O'leary S."/>
            <person name="Omotosho B."/>
            <person name="O'neill K."/>
            <person name="Osman S."/>
            <person name="Parker S."/>
            <person name="Perrin D."/>
            <person name="Phunkhang P."/>
            <person name="Piqani B."/>
            <person name="Purcell S."/>
            <person name="Rachupka T."/>
            <person name="Ramasamy U."/>
            <person name="Rameau R."/>
            <person name="Ray V."/>
            <person name="Raymond C."/>
            <person name="Retta R."/>
            <person name="Richardson S."/>
            <person name="Rise C."/>
            <person name="Rodriguez J."/>
            <person name="Rogers J."/>
            <person name="Rogov P."/>
            <person name="Rutman M."/>
            <person name="Schupbach R."/>
            <person name="Seaman C."/>
            <person name="Settipalli S."/>
            <person name="Sharpe T."/>
            <person name="Sheridan J."/>
            <person name="Sherpa N."/>
            <person name="Shi J."/>
            <person name="Smirnov S."/>
            <person name="Smith C."/>
            <person name="Sougnez C."/>
            <person name="Spencer B."/>
            <person name="Stalker J."/>
            <person name="Stange-thomann N."/>
            <person name="Stavropoulos S."/>
            <person name="Stetson K."/>
            <person name="Stone C."/>
            <person name="Stone S."/>
            <person name="Stubbs M."/>
            <person name="Talamas J."/>
            <person name="Tchuinga P."/>
            <person name="Tenzing P."/>
            <person name="Tesfaye S."/>
            <person name="Theodore J."/>
            <person name="Thoulutsang Y."/>
            <person name="Topham K."/>
            <person name="Towey S."/>
            <person name="Tsamla T."/>
            <person name="Tsomo N."/>
            <person name="Vallee D."/>
            <person name="Vassiliev H."/>
            <person name="Venkataraman V."/>
            <person name="Vinson J."/>
            <person name="Vo A."/>
            <person name="Wade C."/>
            <person name="Wang S."/>
            <person name="Wangchuk T."/>
            <person name="Wangdi T."/>
            <person name="Whittaker C."/>
            <person name="Wilkinson J."/>
            <person name="Wu Y."/>
            <person name="Wyman D."/>
            <person name="Yadav S."/>
            <person name="Yang S."/>
            <person name="Yang X."/>
            <person name="Yeager S."/>
            <person name="Yee E."/>
            <person name="Young G."/>
            <person name="Zainoun J."/>
            <person name="Zembeck L."/>
            <person name="Zimmer A."/>
            <person name="Zody M."/>
            <person name="Lander E."/>
        </authorList>
    </citation>
    <scope>NUCLEOTIDE SEQUENCE [LARGE SCALE GENOMIC DNA]</scope>
</reference>
<feature type="transmembrane region" description="Helical" evidence="10">
    <location>
        <begin position="176"/>
        <end position="195"/>
    </location>
</feature>
<sequence length="482" mass="52361">MLILTFFCYMTYHLSRKPFSVVKVDKPSGNHSKNGTWCDFPPFDKSNYKGLFGDLDSAFLLTYAIGMFFSGMIAERVSLRYFLSIGMILCGIFTSMFGLGYFGGIHSLAFYLVSQVLNGLTQTSGWPGVVTCVGNWFGKQRRGLIMGIWNSHTSFGNILGSVIASIFVGYSWGLSFIVPGIIIATMGVICFLLMVDPPHILVQTYTVIFSTFMSDPDDMNLVNHDSSQIKYQSLPNTSESDVINGSEPTKQPEVESKPIGFIGALRIPGVIEFSLCLLFAKLVSYTFLFWLPFYLKSTSSLNATMAGLMSTLFDIGGIFGGITAGLLSDHSGACATTCSLMLLVGAGMMYLFNTYASVSTTVSITLLIITGAFVNGPYALITTAVSADLGTHEVLKGNAKALSTVTAIIDGTGSIGAAIGPYLTGVISKTGWKSVFYMLIAANFSAMILLLRLVKKEVVEIWRNYNSRPKTTKYSTLQEPRA</sequence>
<comment type="subcellular location">
    <subcellularLocation>
        <location evidence="1">Membrane</location>
        <topology evidence="1">Multi-pass membrane protein</topology>
    </subcellularLocation>
</comment>
<keyword evidence="13" id="KW-1185">Reference proteome</keyword>
<protein>
    <recommendedName>
        <fullName evidence="8">Sugar phosphate exchanger 3</fullName>
    </recommendedName>
    <alternativeName>
        <fullName evidence="9">Solute carrier family 37 member 3</fullName>
    </alternativeName>
</protein>
<dbReference type="InterPro" id="IPR020846">
    <property type="entry name" value="MFS_dom"/>
</dbReference>
<evidence type="ECO:0000259" key="11">
    <source>
        <dbReference type="PROSITE" id="PS50850"/>
    </source>
</evidence>
<dbReference type="GO" id="GO:0005789">
    <property type="term" value="C:endoplasmic reticulum membrane"/>
    <property type="evidence" value="ECO:0007669"/>
    <property type="project" value="TreeGrafter"/>
</dbReference>
<dbReference type="Ensembl" id="ENSCSAVT00000005734.1">
    <property type="protein sequence ID" value="ENSCSAVP00000005659.1"/>
    <property type="gene ID" value="ENSCSAVG00000003373.1"/>
</dbReference>
<evidence type="ECO:0000256" key="2">
    <source>
        <dbReference type="ARBA" id="ARBA00009598"/>
    </source>
</evidence>
<keyword evidence="6 10" id="KW-1133">Transmembrane helix</keyword>
<dbReference type="PANTHER" id="PTHR43184:SF12">
    <property type="entry name" value="SUGAR PHOSPHATE EXCHANGER 3"/>
    <property type="match status" value="1"/>
</dbReference>
<evidence type="ECO:0000256" key="9">
    <source>
        <dbReference type="ARBA" id="ARBA00042039"/>
    </source>
</evidence>
<dbReference type="GO" id="GO:0035435">
    <property type="term" value="P:phosphate ion transmembrane transport"/>
    <property type="evidence" value="ECO:0007669"/>
    <property type="project" value="TreeGrafter"/>
</dbReference>
<dbReference type="PROSITE" id="PS50850">
    <property type="entry name" value="MFS"/>
    <property type="match status" value="1"/>
</dbReference>
<dbReference type="PANTHER" id="PTHR43184">
    <property type="entry name" value="MAJOR FACILITATOR SUPERFAMILY TRANSPORTER 16, ISOFORM B"/>
    <property type="match status" value="1"/>
</dbReference>
<evidence type="ECO:0000256" key="8">
    <source>
        <dbReference type="ARBA" id="ARBA00041091"/>
    </source>
</evidence>
<dbReference type="InterPro" id="IPR011701">
    <property type="entry name" value="MFS"/>
</dbReference>
<feature type="transmembrane region" description="Helical" evidence="10">
    <location>
        <begin position="149"/>
        <end position="170"/>
    </location>
</feature>
<evidence type="ECO:0000256" key="10">
    <source>
        <dbReference type="SAM" id="Phobius"/>
    </source>
</evidence>
<reference evidence="12" key="2">
    <citation type="submission" date="2025-08" db="UniProtKB">
        <authorList>
            <consortium name="Ensembl"/>
        </authorList>
    </citation>
    <scope>IDENTIFICATION</scope>
</reference>
<dbReference type="AlphaFoldDB" id="H2YK10"/>
<proteinExistence type="inferred from homology"/>
<dbReference type="Gene3D" id="1.20.1250.20">
    <property type="entry name" value="MFS general substrate transporter like domains"/>
    <property type="match status" value="2"/>
</dbReference>
<name>H2YK10_CIOSA</name>
<evidence type="ECO:0000256" key="7">
    <source>
        <dbReference type="ARBA" id="ARBA00023136"/>
    </source>
</evidence>
<evidence type="ECO:0000313" key="12">
    <source>
        <dbReference type="Ensembl" id="ENSCSAVP00000005659.1"/>
    </source>
</evidence>
<feature type="transmembrane region" description="Helical" evidence="10">
    <location>
        <begin position="57"/>
        <end position="74"/>
    </location>
</feature>
<comment type="similarity">
    <text evidence="2">Belongs to the major facilitator superfamily. Organophosphate:Pi antiporter (OPA) (TC 2.A.1.4) family.</text>
</comment>
<feature type="transmembrane region" description="Helical" evidence="10">
    <location>
        <begin position="275"/>
        <end position="295"/>
    </location>
</feature>
<evidence type="ECO:0000256" key="3">
    <source>
        <dbReference type="ARBA" id="ARBA00022448"/>
    </source>
</evidence>
<dbReference type="InterPro" id="IPR000849">
    <property type="entry name" value="Sugar_P_transporter"/>
</dbReference>
<dbReference type="GeneTree" id="ENSGT00940000169581"/>
<dbReference type="Proteomes" id="UP000007875">
    <property type="component" value="Unassembled WGS sequence"/>
</dbReference>
<dbReference type="PIRSF" id="PIRSF002808">
    <property type="entry name" value="Hexose_phosphate_transp"/>
    <property type="match status" value="1"/>
</dbReference>
<dbReference type="SUPFAM" id="SSF103473">
    <property type="entry name" value="MFS general substrate transporter"/>
    <property type="match status" value="1"/>
</dbReference>
<keyword evidence="5 10" id="KW-0812">Transmembrane</keyword>
<evidence type="ECO:0000313" key="13">
    <source>
        <dbReference type="Proteomes" id="UP000007875"/>
    </source>
</evidence>
<accession>H2YK10</accession>
<evidence type="ECO:0000256" key="1">
    <source>
        <dbReference type="ARBA" id="ARBA00004141"/>
    </source>
</evidence>
<feature type="domain" description="Major facilitator superfamily (MFS) profile" evidence="11">
    <location>
        <begin position="1"/>
        <end position="458"/>
    </location>
</feature>
<evidence type="ECO:0000256" key="4">
    <source>
        <dbReference type="ARBA" id="ARBA00022597"/>
    </source>
</evidence>
<feature type="transmembrane region" description="Helical" evidence="10">
    <location>
        <begin position="334"/>
        <end position="352"/>
    </location>
</feature>
<feature type="transmembrane region" description="Helical" evidence="10">
    <location>
        <begin position="364"/>
        <end position="389"/>
    </location>
</feature>
<evidence type="ECO:0000256" key="5">
    <source>
        <dbReference type="ARBA" id="ARBA00022692"/>
    </source>
</evidence>